<feature type="compositionally biased region" description="Basic and acidic residues" evidence="1">
    <location>
        <begin position="76"/>
        <end position="103"/>
    </location>
</feature>
<name>A0A0N0VGD8_LEPPY</name>
<dbReference type="EMBL" id="LGTL01000004">
    <property type="protein sequence ID" value="KPA83074.1"/>
    <property type="molecule type" value="Genomic_DNA"/>
</dbReference>
<dbReference type="RefSeq" id="XP_015661513.1">
    <property type="nucleotide sequence ID" value="XM_015799911.1"/>
</dbReference>
<evidence type="ECO:0000256" key="1">
    <source>
        <dbReference type="SAM" id="MobiDB-lite"/>
    </source>
</evidence>
<gene>
    <name evidence="2" type="ORF">ABB37_02789</name>
</gene>
<protein>
    <submittedName>
        <fullName evidence="2">Putative mitochondrial mitochondrial oligo U binding protein TBRGG1</fullName>
    </submittedName>
</protein>
<reference evidence="2 3" key="1">
    <citation type="submission" date="2015-07" db="EMBL/GenBank/DDBJ databases">
        <title>High-quality genome of monoxenous trypanosomatid Leptomonas pyrrhocoris.</title>
        <authorList>
            <person name="Flegontov P."/>
            <person name="Butenko A."/>
            <person name="Firsov S."/>
            <person name="Vlcek C."/>
            <person name="Logacheva M.D."/>
            <person name="Field M."/>
            <person name="Filatov D."/>
            <person name="Flegontova O."/>
            <person name="Gerasimov E."/>
            <person name="Jackson A.P."/>
            <person name="Kelly S."/>
            <person name="Opperdoes F."/>
            <person name="O'Reilly A."/>
            <person name="Votypka J."/>
            <person name="Yurchenko V."/>
            <person name="Lukes J."/>
        </authorList>
    </citation>
    <scope>NUCLEOTIDE SEQUENCE [LARGE SCALE GENOMIC DNA]</scope>
    <source>
        <strain evidence="2">H10</strain>
    </source>
</reference>
<dbReference type="VEuPathDB" id="TriTrypDB:LpyrH10_04_3390"/>
<feature type="compositionally biased region" description="Gly residues" evidence="1">
    <location>
        <begin position="59"/>
        <end position="71"/>
    </location>
</feature>
<dbReference type="AlphaFoldDB" id="A0A0N0VGD8"/>
<evidence type="ECO:0000313" key="3">
    <source>
        <dbReference type="Proteomes" id="UP000037923"/>
    </source>
</evidence>
<feature type="compositionally biased region" description="Low complexity" evidence="1">
    <location>
        <begin position="104"/>
        <end position="113"/>
    </location>
</feature>
<feature type="region of interest" description="Disordered" evidence="1">
    <location>
        <begin position="481"/>
        <end position="501"/>
    </location>
</feature>
<dbReference type="OrthoDB" id="273156at2759"/>
<sequence length="640" mass="71051">MRRAWSTTAQRFQLLRPYSSSFSPSLALLQRGNPGRDGGSRYGNGTPPPRQQYPPQRGGSYGGRGGGGGNRQQGYNDRERGGYGDSRRQGFGERQRGYDDRPRGSFNRNGNAGNRRRSASDYLAQDAETLLQMKQAYKASKSLKERVQIMREARRLARRVHVDVSTQDERSVIVFLNCAATFHIHVNDGVVEASQWVQANLRGLSPHSVALYANALGLLKIEKRREVFCATVVPQLPSLMRDMTPVEVVMVLQAFERLHIRDCEELMDKLLFQLEPCIPTMPVPQLSTLAEVLKRYSLRFRNEEKWQQVVQAVMSRALESVEGMHSKEAITFLCAAPQFGLPPEQLCPLLARATATAGFHTGEQVAELFHAIHALHKRTPELTSEVEAAVAALCKALVARLEKVASFLTIDDAAFIWLSAAGIGAELPDSVVQIMCDAVRKSLIYRRLRLYSLAHFANAAAAFKLPSPELLDMVAKYSVGERPPRPQNAAAAEEHHEDPEADEEFENLRAATLESLYGRCFDDYVSIRLGLEEAYAKIGANPPAALTTILPERLLQHIPDSPARLLLASAWDILARPPGCPCRNVSNDEALYQGILNDIARTPEKYKNHLTPAFVAKLQQKLAGNAKGEEVVKAVQRALE</sequence>
<dbReference type="OMA" id="QGDYGGQ"/>
<comment type="caution">
    <text evidence="2">The sequence shown here is derived from an EMBL/GenBank/DDBJ whole genome shotgun (WGS) entry which is preliminary data.</text>
</comment>
<proteinExistence type="predicted"/>
<dbReference type="GeneID" id="26903080"/>
<organism evidence="2 3">
    <name type="scientific">Leptomonas pyrrhocoris</name>
    <name type="common">Firebug parasite</name>
    <dbReference type="NCBI Taxonomy" id="157538"/>
    <lineage>
        <taxon>Eukaryota</taxon>
        <taxon>Discoba</taxon>
        <taxon>Euglenozoa</taxon>
        <taxon>Kinetoplastea</taxon>
        <taxon>Metakinetoplastina</taxon>
        <taxon>Trypanosomatida</taxon>
        <taxon>Trypanosomatidae</taxon>
        <taxon>Leishmaniinae</taxon>
        <taxon>Leptomonas</taxon>
    </lineage>
</organism>
<dbReference type="Proteomes" id="UP000037923">
    <property type="component" value="Unassembled WGS sequence"/>
</dbReference>
<evidence type="ECO:0000313" key="2">
    <source>
        <dbReference type="EMBL" id="KPA83074.1"/>
    </source>
</evidence>
<keyword evidence="3" id="KW-1185">Reference proteome</keyword>
<feature type="region of interest" description="Disordered" evidence="1">
    <location>
        <begin position="25"/>
        <end position="120"/>
    </location>
</feature>
<accession>A0A0N0VGD8</accession>